<keyword evidence="2 4" id="KW-0479">Metal-binding</keyword>
<accession>A0A1F6TFY6</accession>
<evidence type="ECO:0000256" key="1">
    <source>
        <dbReference type="ARBA" id="ARBA00022617"/>
    </source>
</evidence>
<comment type="caution">
    <text evidence="7">The sequence shown here is derived from an EMBL/GenBank/DDBJ whole genome shotgun (WGS) entry which is preliminary data.</text>
</comment>
<dbReference type="InterPro" id="IPR009056">
    <property type="entry name" value="Cyt_c-like_dom"/>
</dbReference>
<dbReference type="EMBL" id="MFST01000093">
    <property type="protein sequence ID" value="OGI43985.1"/>
    <property type="molecule type" value="Genomic_DNA"/>
</dbReference>
<feature type="domain" description="Cytochrome c" evidence="6">
    <location>
        <begin position="41"/>
        <end position="127"/>
    </location>
</feature>
<dbReference type="PROSITE" id="PS51007">
    <property type="entry name" value="CYTC"/>
    <property type="match status" value="1"/>
</dbReference>
<reference evidence="7 8" key="1">
    <citation type="journal article" date="2016" name="Nat. Commun.">
        <title>Thousands of microbial genomes shed light on interconnected biogeochemical processes in an aquifer system.</title>
        <authorList>
            <person name="Anantharaman K."/>
            <person name="Brown C.T."/>
            <person name="Hug L.A."/>
            <person name="Sharon I."/>
            <person name="Castelle C.J."/>
            <person name="Probst A.J."/>
            <person name="Thomas B.C."/>
            <person name="Singh A."/>
            <person name="Wilkins M.J."/>
            <person name="Karaoz U."/>
            <person name="Brodie E.L."/>
            <person name="Williams K.H."/>
            <person name="Hubbard S.S."/>
            <person name="Banfield J.F."/>
        </authorList>
    </citation>
    <scope>NUCLEOTIDE SEQUENCE [LARGE SCALE GENOMIC DNA]</scope>
</reference>
<organism evidence="7 8">
    <name type="scientific">Candidatus Muproteobacteria bacterium RBG_16_65_31</name>
    <dbReference type="NCBI Taxonomy" id="1817759"/>
    <lineage>
        <taxon>Bacteria</taxon>
        <taxon>Pseudomonadati</taxon>
        <taxon>Pseudomonadota</taxon>
        <taxon>Candidatus Muproteobacteria</taxon>
    </lineage>
</organism>
<dbReference type="SUPFAM" id="SSF46626">
    <property type="entry name" value="Cytochrome c"/>
    <property type="match status" value="1"/>
</dbReference>
<evidence type="ECO:0000256" key="3">
    <source>
        <dbReference type="ARBA" id="ARBA00023004"/>
    </source>
</evidence>
<evidence type="ECO:0000313" key="7">
    <source>
        <dbReference type="EMBL" id="OGI43985.1"/>
    </source>
</evidence>
<dbReference type="Proteomes" id="UP000179344">
    <property type="component" value="Unassembled WGS sequence"/>
</dbReference>
<dbReference type="GO" id="GO:0020037">
    <property type="term" value="F:heme binding"/>
    <property type="evidence" value="ECO:0007669"/>
    <property type="project" value="InterPro"/>
</dbReference>
<gene>
    <name evidence="7" type="ORF">A2V92_04160</name>
</gene>
<evidence type="ECO:0000256" key="5">
    <source>
        <dbReference type="SAM" id="SignalP"/>
    </source>
</evidence>
<keyword evidence="1 4" id="KW-0349">Heme</keyword>
<evidence type="ECO:0000313" key="8">
    <source>
        <dbReference type="Proteomes" id="UP000179344"/>
    </source>
</evidence>
<dbReference type="GO" id="GO:0009055">
    <property type="term" value="F:electron transfer activity"/>
    <property type="evidence" value="ECO:0007669"/>
    <property type="project" value="InterPro"/>
</dbReference>
<feature type="signal peptide" evidence="5">
    <location>
        <begin position="1"/>
        <end position="17"/>
    </location>
</feature>
<name>A0A1F6TFY6_9PROT</name>
<sequence length="128" mass="13644">MAFLAAALLVLLALAFARVQNPAPRAPGAGAAAVPADMRRVLVEAGRAVYQAQGCARCHSIAGSGNPRYPLDGVGARREAADIRRWIMGAGEAEGRLPAGVRRAKQAYRKLPRRDLDALIAFLETLRN</sequence>
<proteinExistence type="predicted"/>
<keyword evidence="3 4" id="KW-0408">Iron</keyword>
<dbReference type="InterPro" id="IPR036909">
    <property type="entry name" value="Cyt_c-like_dom_sf"/>
</dbReference>
<evidence type="ECO:0000256" key="4">
    <source>
        <dbReference type="PROSITE-ProRule" id="PRU00433"/>
    </source>
</evidence>
<dbReference type="GO" id="GO:0046872">
    <property type="term" value="F:metal ion binding"/>
    <property type="evidence" value="ECO:0007669"/>
    <property type="project" value="UniProtKB-KW"/>
</dbReference>
<evidence type="ECO:0000256" key="2">
    <source>
        <dbReference type="ARBA" id="ARBA00022723"/>
    </source>
</evidence>
<evidence type="ECO:0000259" key="6">
    <source>
        <dbReference type="PROSITE" id="PS51007"/>
    </source>
</evidence>
<dbReference type="Pfam" id="PF00034">
    <property type="entry name" value="Cytochrom_C"/>
    <property type="match status" value="1"/>
</dbReference>
<keyword evidence="5" id="KW-0732">Signal</keyword>
<feature type="chain" id="PRO_5009225494" description="Cytochrome c domain-containing protein" evidence="5">
    <location>
        <begin position="18"/>
        <end position="128"/>
    </location>
</feature>
<dbReference type="Gene3D" id="1.10.760.10">
    <property type="entry name" value="Cytochrome c-like domain"/>
    <property type="match status" value="1"/>
</dbReference>
<protein>
    <recommendedName>
        <fullName evidence="6">Cytochrome c domain-containing protein</fullName>
    </recommendedName>
</protein>
<dbReference type="AlphaFoldDB" id="A0A1F6TFY6"/>